<name>A0A8X6PK71_NEPPI</name>
<gene>
    <name evidence="1" type="ORF">NPIL_536451</name>
</gene>
<dbReference type="AlphaFoldDB" id="A0A8X6PK71"/>
<reference evidence="1" key="1">
    <citation type="submission" date="2020-08" db="EMBL/GenBank/DDBJ databases">
        <title>Multicomponent nature underlies the extraordinary mechanical properties of spider dragline silk.</title>
        <authorList>
            <person name="Kono N."/>
            <person name="Nakamura H."/>
            <person name="Mori M."/>
            <person name="Yoshida Y."/>
            <person name="Ohtoshi R."/>
            <person name="Malay A.D."/>
            <person name="Moran D.A.P."/>
            <person name="Tomita M."/>
            <person name="Numata K."/>
            <person name="Arakawa K."/>
        </authorList>
    </citation>
    <scope>NUCLEOTIDE SEQUENCE</scope>
</reference>
<proteinExistence type="predicted"/>
<organism evidence="1 2">
    <name type="scientific">Nephila pilipes</name>
    <name type="common">Giant wood spider</name>
    <name type="synonym">Nephila maculata</name>
    <dbReference type="NCBI Taxonomy" id="299642"/>
    <lineage>
        <taxon>Eukaryota</taxon>
        <taxon>Metazoa</taxon>
        <taxon>Ecdysozoa</taxon>
        <taxon>Arthropoda</taxon>
        <taxon>Chelicerata</taxon>
        <taxon>Arachnida</taxon>
        <taxon>Araneae</taxon>
        <taxon>Araneomorphae</taxon>
        <taxon>Entelegynae</taxon>
        <taxon>Araneoidea</taxon>
        <taxon>Nephilidae</taxon>
        <taxon>Nephila</taxon>
    </lineage>
</organism>
<keyword evidence="2" id="KW-1185">Reference proteome</keyword>
<sequence>MLARTVQTPFGLSPNWAQ</sequence>
<evidence type="ECO:0000313" key="2">
    <source>
        <dbReference type="Proteomes" id="UP000887013"/>
    </source>
</evidence>
<dbReference type="EMBL" id="BMAW01116986">
    <property type="protein sequence ID" value="GFT73012.1"/>
    <property type="molecule type" value="Genomic_DNA"/>
</dbReference>
<protein>
    <submittedName>
        <fullName evidence="1">Uncharacterized protein</fullName>
    </submittedName>
</protein>
<comment type="caution">
    <text evidence="1">The sequence shown here is derived from an EMBL/GenBank/DDBJ whole genome shotgun (WGS) entry which is preliminary data.</text>
</comment>
<dbReference type="Proteomes" id="UP000887013">
    <property type="component" value="Unassembled WGS sequence"/>
</dbReference>
<accession>A0A8X6PK71</accession>
<feature type="non-terminal residue" evidence="1">
    <location>
        <position position="18"/>
    </location>
</feature>
<evidence type="ECO:0000313" key="1">
    <source>
        <dbReference type="EMBL" id="GFT73012.1"/>
    </source>
</evidence>